<name>N4WV50_COCH4</name>
<feature type="compositionally biased region" description="Low complexity" evidence="1">
    <location>
        <begin position="287"/>
        <end position="307"/>
    </location>
</feature>
<feature type="region of interest" description="Disordered" evidence="1">
    <location>
        <begin position="1"/>
        <end position="70"/>
    </location>
</feature>
<feature type="region of interest" description="Disordered" evidence="1">
    <location>
        <begin position="360"/>
        <end position="392"/>
    </location>
</feature>
<feature type="region of interest" description="Disordered" evidence="1">
    <location>
        <begin position="273"/>
        <end position="307"/>
    </location>
</feature>
<feature type="compositionally biased region" description="Pro residues" evidence="1">
    <location>
        <begin position="179"/>
        <end position="188"/>
    </location>
</feature>
<evidence type="ECO:0000256" key="1">
    <source>
        <dbReference type="SAM" id="MobiDB-lite"/>
    </source>
</evidence>
<feature type="compositionally biased region" description="Basic and acidic residues" evidence="1">
    <location>
        <begin position="28"/>
        <end position="46"/>
    </location>
</feature>
<sequence>MGRMSEATSRVVRSVRSEENFTTAGRQEAGDDARGRKRSGADRLRDTFGCWPETFTPESPARAVENEVQPPDVATVPKKFGVTYLARKMRNPQTIWKRSKEQLRQTRGEVQDAGIAAAEETREHDIRTQTQTQIQNRDQMPETTIPEPRNEDTTNENNQTTDATHPVQIPNKLQHTPETTPPASPPPLSTSTPTTPIAATAAAAAGTALHPPSQPQTPTLSIPKTRSSSQPSHQRRSASSGSSPSSLSDRLRTTRLEDLRLRSETAQEIRNLMLDIDRDRRQSGSFTSPTITSSSSTPTTTAAATTSATATPIVVVPRPGVAAAQSSAATTPELPGGFTVADSPGSAVRGALERHFRLRRESSHDGEAGTELRSQASNATLPRSYRAPEIHE</sequence>
<reference evidence="2 3" key="1">
    <citation type="journal article" date="2012" name="PLoS Pathog.">
        <title>Diverse lifestyles and strategies of plant pathogenesis encoded in the genomes of eighteen Dothideomycetes fungi.</title>
        <authorList>
            <person name="Ohm R.A."/>
            <person name="Feau N."/>
            <person name="Henrissat B."/>
            <person name="Schoch C.L."/>
            <person name="Horwitz B.A."/>
            <person name="Barry K.W."/>
            <person name="Condon B.J."/>
            <person name="Copeland A.C."/>
            <person name="Dhillon B."/>
            <person name="Glaser F."/>
            <person name="Hesse C.N."/>
            <person name="Kosti I."/>
            <person name="LaButti K."/>
            <person name="Lindquist E.A."/>
            <person name="Lucas S."/>
            <person name="Salamov A.A."/>
            <person name="Bradshaw R.E."/>
            <person name="Ciuffetti L."/>
            <person name="Hamelin R.C."/>
            <person name="Kema G.H.J."/>
            <person name="Lawrence C."/>
            <person name="Scott J.A."/>
            <person name="Spatafora J.W."/>
            <person name="Turgeon B.G."/>
            <person name="de Wit P.J.G.M."/>
            <person name="Zhong S."/>
            <person name="Goodwin S.B."/>
            <person name="Grigoriev I.V."/>
        </authorList>
    </citation>
    <scope>NUCLEOTIDE SEQUENCE [LARGE SCALE GENOMIC DNA]</scope>
    <source>
        <strain evidence="3">C4 / ATCC 48331 / race T</strain>
    </source>
</reference>
<gene>
    <name evidence="2" type="ORF">COCC4DRAFT_206670</name>
</gene>
<protein>
    <submittedName>
        <fullName evidence="2">Uncharacterized protein</fullName>
    </submittedName>
</protein>
<dbReference type="HOGENOM" id="CLU_738823_0_0_1"/>
<keyword evidence="3" id="KW-1185">Reference proteome</keyword>
<feature type="region of interest" description="Disordered" evidence="1">
    <location>
        <begin position="96"/>
        <end position="254"/>
    </location>
</feature>
<dbReference type="EMBL" id="KB733478">
    <property type="protein sequence ID" value="ENI00083.1"/>
    <property type="molecule type" value="Genomic_DNA"/>
</dbReference>
<proteinExistence type="predicted"/>
<feature type="compositionally biased region" description="Low complexity" evidence="1">
    <location>
        <begin position="189"/>
        <end position="211"/>
    </location>
</feature>
<feature type="compositionally biased region" description="Polar residues" evidence="1">
    <location>
        <begin position="372"/>
        <end position="381"/>
    </location>
</feature>
<dbReference type="AlphaFoldDB" id="N4WV50"/>
<dbReference type="GeneID" id="25842552"/>
<feature type="compositionally biased region" description="Polar residues" evidence="1">
    <location>
        <begin position="216"/>
        <end position="225"/>
    </location>
</feature>
<feature type="compositionally biased region" description="Basic and acidic residues" evidence="1">
    <location>
        <begin position="98"/>
        <end position="110"/>
    </location>
</feature>
<dbReference type="OrthoDB" id="3691470at2759"/>
<feature type="compositionally biased region" description="Low complexity" evidence="1">
    <location>
        <begin position="128"/>
        <end position="138"/>
    </location>
</feature>
<feature type="compositionally biased region" description="Low complexity" evidence="1">
    <location>
        <begin position="226"/>
        <end position="248"/>
    </location>
</feature>
<dbReference type="Proteomes" id="UP000012338">
    <property type="component" value="Unassembled WGS sequence"/>
</dbReference>
<evidence type="ECO:0000313" key="2">
    <source>
        <dbReference type="EMBL" id="ENI00083.1"/>
    </source>
</evidence>
<evidence type="ECO:0000313" key="3">
    <source>
        <dbReference type="Proteomes" id="UP000012338"/>
    </source>
</evidence>
<organism evidence="2 3">
    <name type="scientific">Cochliobolus heterostrophus (strain C4 / ATCC 48331 / race T)</name>
    <name type="common">Southern corn leaf blight fungus</name>
    <name type="synonym">Bipolaris maydis</name>
    <dbReference type="NCBI Taxonomy" id="665024"/>
    <lineage>
        <taxon>Eukaryota</taxon>
        <taxon>Fungi</taxon>
        <taxon>Dikarya</taxon>
        <taxon>Ascomycota</taxon>
        <taxon>Pezizomycotina</taxon>
        <taxon>Dothideomycetes</taxon>
        <taxon>Pleosporomycetidae</taxon>
        <taxon>Pleosporales</taxon>
        <taxon>Pleosporineae</taxon>
        <taxon>Pleosporaceae</taxon>
        <taxon>Bipolaris</taxon>
    </lineage>
</organism>
<reference evidence="3" key="2">
    <citation type="journal article" date="2013" name="PLoS Genet.">
        <title>Comparative genome structure, secondary metabolite, and effector coding capacity across Cochliobolus pathogens.</title>
        <authorList>
            <person name="Condon B.J."/>
            <person name="Leng Y."/>
            <person name="Wu D."/>
            <person name="Bushley K.E."/>
            <person name="Ohm R.A."/>
            <person name="Otillar R."/>
            <person name="Martin J."/>
            <person name="Schackwitz W."/>
            <person name="Grimwood J."/>
            <person name="MohdZainudin N."/>
            <person name="Xue C."/>
            <person name="Wang R."/>
            <person name="Manning V.A."/>
            <person name="Dhillon B."/>
            <person name="Tu Z.J."/>
            <person name="Steffenson B.J."/>
            <person name="Salamov A."/>
            <person name="Sun H."/>
            <person name="Lowry S."/>
            <person name="LaButti K."/>
            <person name="Han J."/>
            <person name="Copeland A."/>
            <person name="Lindquist E."/>
            <person name="Barry K."/>
            <person name="Schmutz J."/>
            <person name="Baker S.E."/>
            <person name="Ciuffetti L.M."/>
            <person name="Grigoriev I.V."/>
            <person name="Zhong S."/>
            <person name="Turgeon B.G."/>
        </authorList>
    </citation>
    <scope>NUCLEOTIDE SEQUENCE [LARGE SCALE GENOMIC DNA]</scope>
    <source>
        <strain evidence="3">C4 / ATCC 48331 / race T</strain>
    </source>
</reference>
<accession>N4WV50</accession>